<dbReference type="OrthoDB" id="1728340at2759"/>
<reference evidence="4 5" key="1">
    <citation type="submission" date="2018-02" db="EMBL/GenBank/DDBJ databases">
        <title>Draft genome of wild Prunus yedoensis var. nudiflora.</title>
        <authorList>
            <person name="Baek S."/>
            <person name="Kim J.-H."/>
            <person name="Choi K."/>
            <person name="Kim G.-B."/>
            <person name="Cho A."/>
            <person name="Jang H."/>
            <person name="Shin C.-H."/>
            <person name="Yu H.-J."/>
            <person name="Mun J.-H."/>
        </authorList>
    </citation>
    <scope>NUCLEOTIDE SEQUENCE [LARGE SCALE GENOMIC DNA]</scope>
    <source>
        <strain evidence="5">cv. Jeju island</strain>
        <tissue evidence="4">Leaf</tissue>
    </source>
</reference>
<keyword evidence="5" id="KW-1185">Reference proteome</keyword>
<dbReference type="GO" id="GO:0016020">
    <property type="term" value="C:membrane"/>
    <property type="evidence" value="ECO:0007669"/>
    <property type="project" value="InterPro"/>
</dbReference>
<dbReference type="Proteomes" id="UP000250321">
    <property type="component" value="Unassembled WGS sequence"/>
</dbReference>
<gene>
    <name evidence="4" type="ORF">Pyn_07208</name>
</gene>
<organism evidence="4 5">
    <name type="scientific">Prunus yedoensis var. nudiflora</name>
    <dbReference type="NCBI Taxonomy" id="2094558"/>
    <lineage>
        <taxon>Eukaryota</taxon>
        <taxon>Viridiplantae</taxon>
        <taxon>Streptophyta</taxon>
        <taxon>Embryophyta</taxon>
        <taxon>Tracheophyta</taxon>
        <taxon>Spermatophyta</taxon>
        <taxon>Magnoliopsida</taxon>
        <taxon>eudicotyledons</taxon>
        <taxon>Gunneridae</taxon>
        <taxon>Pentapetalae</taxon>
        <taxon>rosids</taxon>
        <taxon>fabids</taxon>
        <taxon>Rosales</taxon>
        <taxon>Rosaceae</taxon>
        <taxon>Amygdaloideae</taxon>
        <taxon>Amygdaleae</taxon>
        <taxon>Prunus</taxon>
    </lineage>
</organism>
<evidence type="ECO:0000256" key="3">
    <source>
        <dbReference type="ARBA" id="ARBA00023136"/>
    </source>
</evidence>
<evidence type="ECO:0000256" key="1">
    <source>
        <dbReference type="ARBA" id="ARBA00022692"/>
    </source>
</evidence>
<evidence type="ECO:0000256" key="2">
    <source>
        <dbReference type="ARBA" id="ARBA00022989"/>
    </source>
</evidence>
<dbReference type="PANTHER" id="PTHR31218">
    <property type="entry name" value="WAT1-RELATED PROTEIN"/>
    <property type="match status" value="1"/>
</dbReference>
<sequence length="121" mass="13417">MRLTTRQTILLGFEEEQDGCFEFGAENSRLGKEKKLTTLFSWTMVRHLFYSLFYSSPTMASAMIDLMPAFTFILAVITGMEILDLRISSGNPNCIGTVVSISGAKCFRRAEGGCCPHCWGG</sequence>
<evidence type="ECO:0000313" key="4">
    <source>
        <dbReference type="EMBL" id="PQQ13767.1"/>
    </source>
</evidence>
<keyword evidence="1" id="KW-0812">Transmembrane</keyword>
<name>A0A314Z6K2_PRUYE</name>
<protein>
    <recommendedName>
        <fullName evidence="6">WAT1-related protein</fullName>
    </recommendedName>
</protein>
<comment type="caution">
    <text evidence="4">The sequence shown here is derived from an EMBL/GenBank/DDBJ whole genome shotgun (WGS) entry which is preliminary data.</text>
</comment>
<dbReference type="EMBL" id="PJQY01000288">
    <property type="protein sequence ID" value="PQQ13767.1"/>
    <property type="molecule type" value="Genomic_DNA"/>
</dbReference>
<proteinExistence type="predicted"/>
<evidence type="ECO:0008006" key="6">
    <source>
        <dbReference type="Google" id="ProtNLM"/>
    </source>
</evidence>
<keyword evidence="2" id="KW-1133">Transmembrane helix</keyword>
<dbReference type="GO" id="GO:0022857">
    <property type="term" value="F:transmembrane transporter activity"/>
    <property type="evidence" value="ECO:0007669"/>
    <property type="project" value="InterPro"/>
</dbReference>
<dbReference type="AlphaFoldDB" id="A0A314Z6K2"/>
<dbReference type="InterPro" id="IPR030184">
    <property type="entry name" value="WAT1-related"/>
</dbReference>
<keyword evidence="3" id="KW-0472">Membrane</keyword>
<accession>A0A314Z6K2</accession>
<dbReference type="STRING" id="2094558.A0A314Z6K2"/>
<evidence type="ECO:0000313" key="5">
    <source>
        <dbReference type="Proteomes" id="UP000250321"/>
    </source>
</evidence>